<dbReference type="Proteomes" id="UP000631694">
    <property type="component" value="Unassembled WGS sequence"/>
</dbReference>
<evidence type="ECO:0000256" key="2">
    <source>
        <dbReference type="ARBA" id="ARBA00023002"/>
    </source>
</evidence>
<feature type="chain" id="PRO_5036966236" evidence="5">
    <location>
        <begin position="33"/>
        <end position="260"/>
    </location>
</feature>
<dbReference type="InterPro" id="IPR041205">
    <property type="entry name" value="ScsC_N"/>
</dbReference>
<reference evidence="7" key="1">
    <citation type="submission" date="2020-12" db="EMBL/GenBank/DDBJ databases">
        <title>Methylobrevis albus sp. nov., isolated from fresh water lack sediment.</title>
        <authorList>
            <person name="Zou Q."/>
        </authorList>
    </citation>
    <scope>NUCLEOTIDE SEQUENCE</scope>
    <source>
        <strain evidence="7">L22</strain>
    </source>
</reference>
<dbReference type="SUPFAM" id="SSF52833">
    <property type="entry name" value="Thioredoxin-like"/>
    <property type="match status" value="1"/>
</dbReference>
<dbReference type="Gene3D" id="3.40.30.10">
    <property type="entry name" value="Glutaredoxin"/>
    <property type="match status" value="1"/>
</dbReference>
<dbReference type="EMBL" id="JADZLT010000056">
    <property type="protein sequence ID" value="MBH0239868.1"/>
    <property type="molecule type" value="Genomic_DNA"/>
</dbReference>
<keyword evidence="8" id="KW-1185">Reference proteome</keyword>
<evidence type="ECO:0000259" key="6">
    <source>
        <dbReference type="PROSITE" id="PS51352"/>
    </source>
</evidence>
<evidence type="ECO:0000256" key="5">
    <source>
        <dbReference type="SAM" id="SignalP"/>
    </source>
</evidence>
<evidence type="ECO:0000256" key="3">
    <source>
        <dbReference type="ARBA" id="ARBA00023157"/>
    </source>
</evidence>
<protein>
    <submittedName>
        <fullName evidence="7">DsbA family protein</fullName>
    </submittedName>
</protein>
<sequence length="260" mass="27384">MPFPFQTSRLRIAALAGLIALAPAAVVPAAGAAEGTPDKAAIEAIVRDYILANPEIVEEALTALQAKKSESEASERAALIASAGDILFNSKRQVVLGDPDAPITLVEFFDYNCGYCKRALDDMNALLDSEKDVRIVLKEFPILGPGSVEAARVAVAVNLAAPDKYRGFHDALLASDVPADKARALEAAREAGIDVAAVESRLDDAEVVATIGEVYEIAEKLGLTGTPTYVIGKEVVFGAVGADELRTRIEAMRQCGEASC</sequence>
<keyword evidence="4" id="KW-0676">Redox-active center</keyword>
<dbReference type="RefSeq" id="WP_197312939.1">
    <property type="nucleotide sequence ID" value="NZ_JADZLT010000056.1"/>
</dbReference>
<dbReference type="Pfam" id="PF01323">
    <property type="entry name" value="DSBA"/>
    <property type="match status" value="1"/>
</dbReference>
<dbReference type="PANTHER" id="PTHR13887">
    <property type="entry name" value="GLUTATHIONE S-TRANSFERASE KAPPA"/>
    <property type="match status" value="1"/>
</dbReference>
<proteinExistence type="predicted"/>
<dbReference type="InterPro" id="IPR013766">
    <property type="entry name" value="Thioredoxin_domain"/>
</dbReference>
<evidence type="ECO:0000313" key="8">
    <source>
        <dbReference type="Proteomes" id="UP000631694"/>
    </source>
</evidence>
<dbReference type="PROSITE" id="PS51352">
    <property type="entry name" value="THIOREDOXIN_2"/>
    <property type="match status" value="1"/>
</dbReference>
<gene>
    <name evidence="7" type="ORF">I5731_18755</name>
</gene>
<evidence type="ECO:0000256" key="1">
    <source>
        <dbReference type="ARBA" id="ARBA00022729"/>
    </source>
</evidence>
<feature type="signal peptide" evidence="5">
    <location>
        <begin position="1"/>
        <end position="32"/>
    </location>
</feature>
<comment type="caution">
    <text evidence="7">The sequence shown here is derived from an EMBL/GenBank/DDBJ whole genome shotgun (WGS) entry which is preliminary data.</text>
</comment>
<keyword evidence="2" id="KW-0560">Oxidoreductase</keyword>
<dbReference type="AlphaFoldDB" id="A0A931I5Y3"/>
<dbReference type="CDD" id="cd03023">
    <property type="entry name" value="DsbA_Com1_like"/>
    <property type="match status" value="1"/>
</dbReference>
<keyword evidence="1 5" id="KW-0732">Signal</keyword>
<keyword evidence="3" id="KW-1015">Disulfide bond</keyword>
<name>A0A931I5Y3_9HYPH</name>
<feature type="domain" description="Thioredoxin" evidence="6">
    <location>
        <begin position="68"/>
        <end position="254"/>
    </location>
</feature>
<dbReference type="PANTHER" id="PTHR13887:SF14">
    <property type="entry name" value="DISULFIDE BOND FORMATION PROTEIN D"/>
    <property type="match status" value="1"/>
</dbReference>
<evidence type="ECO:0000313" key="7">
    <source>
        <dbReference type="EMBL" id="MBH0239868.1"/>
    </source>
</evidence>
<evidence type="ECO:0000256" key="4">
    <source>
        <dbReference type="ARBA" id="ARBA00023284"/>
    </source>
</evidence>
<dbReference type="GO" id="GO:0016491">
    <property type="term" value="F:oxidoreductase activity"/>
    <property type="evidence" value="ECO:0007669"/>
    <property type="project" value="UniProtKB-KW"/>
</dbReference>
<organism evidence="7 8">
    <name type="scientific">Methylobrevis albus</name>
    <dbReference type="NCBI Taxonomy" id="2793297"/>
    <lineage>
        <taxon>Bacteria</taxon>
        <taxon>Pseudomonadati</taxon>
        <taxon>Pseudomonadota</taxon>
        <taxon>Alphaproteobacteria</taxon>
        <taxon>Hyphomicrobiales</taxon>
        <taxon>Pleomorphomonadaceae</taxon>
        <taxon>Methylobrevis</taxon>
    </lineage>
</organism>
<dbReference type="Pfam" id="PF18312">
    <property type="entry name" value="ScsC_N"/>
    <property type="match status" value="1"/>
</dbReference>
<dbReference type="InterPro" id="IPR001853">
    <property type="entry name" value="DSBA-like_thioredoxin_dom"/>
</dbReference>
<dbReference type="InterPro" id="IPR036249">
    <property type="entry name" value="Thioredoxin-like_sf"/>
</dbReference>
<accession>A0A931I5Y3</accession>